<evidence type="ECO:0000313" key="2">
    <source>
        <dbReference type="RefSeq" id="XP_016451652.1"/>
    </source>
</evidence>
<dbReference type="AlphaFoldDB" id="A0A1S3YI82"/>
<dbReference type="KEGG" id="nta:107776290"/>
<accession>A0A1S3YI82</accession>
<organism evidence="2">
    <name type="scientific">Nicotiana tabacum</name>
    <name type="common">Common tobacco</name>
    <dbReference type="NCBI Taxonomy" id="4097"/>
    <lineage>
        <taxon>Eukaryota</taxon>
        <taxon>Viridiplantae</taxon>
        <taxon>Streptophyta</taxon>
        <taxon>Embryophyta</taxon>
        <taxon>Tracheophyta</taxon>
        <taxon>Spermatophyta</taxon>
        <taxon>Magnoliopsida</taxon>
        <taxon>eudicotyledons</taxon>
        <taxon>Gunneridae</taxon>
        <taxon>Pentapetalae</taxon>
        <taxon>asterids</taxon>
        <taxon>lamiids</taxon>
        <taxon>Solanales</taxon>
        <taxon>Solanaceae</taxon>
        <taxon>Nicotianoideae</taxon>
        <taxon>Nicotianeae</taxon>
        <taxon>Nicotiana</taxon>
    </lineage>
</organism>
<gene>
    <name evidence="2" type="primary">LOC107776290</name>
</gene>
<reference evidence="2" key="1">
    <citation type="submission" date="2025-08" db="UniProtKB">
        <authorList>
            <consortium name="RefSeq"/>
        </authorList>
    </citation>
    <scope>IDENTIFICATION</scope>
</reference>
<proteinExistence type="predicted"/>
<dbReference type="OrthoDB" id="10009520at2759"/>
<dbReference type="STRING" id="4097.A0A1S3YI82"/>
<dbReference type="Gene3D" id="1.20.120.1750">
    <property type="match status" value="1"/>
</dbReference>
<dbReference type="PaxDb" id="4097-A0A1S3YI82"/>
<name>A0A1S3YI82_TOBAC</name>
<dbReference type="OMA" id="HANIMRY"/>
<evidence type="ECO:0000256" key="1">
    <source>
        <dbReference type="SAM" id="MobiDB-lite"/>
    </source>
</evidence>
<dbReference type="RefSeq" id="XP_016451652.1">
    <property type="nucleotide sequence ID" value="XM_016596166.1"/>
</dbReference>
<protein>
    <submittedName>
        <fullName evidence="2">Probable E3 ubiquitin-protein ligase ARI8</fullName>
    </submittedName>
</protein>
<sequence>MGAARITVRAAPADPPATPVQDRVPVADAPTVPAQAPAELWRPLGSHSLLSSSPGLHSVVVIVTREKKEVKEAKKLVKRYTHYFERWAYNEKSRQKALKDLNEMRDEGLKELSELYNLPETELGFIIPAWQLIVECRRVLKWTYAYGYYLGEKEKTKFQFFEYLQGEAEVGLERLHHCTEKELLGPLGYIKKLDYTEYKNFELFRSKLIDLTKVTRNYFENLVTALGNGHKDVKNSKESKRKKGK</sequence>
<feature type="region of interest" description="Disordered" evidence="1">
    <location>
        <begin position="1"/>
        <end position="23"/>
    </location>
</feature>